<dbReference type="KEGG" id="mtp:Mthe_1079"/>
<evidence type="ECO:0000256" key="11">
    <source>
        <dbReference type="ARBA" id="ARBA00023239"/>
    </source>
</evidence>
<dbReference type="SUPFAM" id="SSF51735">
    <property type="entry name" value="NAD(P)-binding Rossmann-fold domains"/>
    <property type="match status" value="1"/>
</dbReference>
<reference evidence="14 15" key="1">
    <citation type="submission" date="2006-10" db="EMBL/GenBank/DDBJ databases">
        <title>Complete sequence of Methanosaeta thermophila PT.</title>
        <authorList>
            <consortium name="US DOE Joint Genome Institute"/>
            <person name="Copeland A."/>
            <person name="Lucas S."/>
            <person name="Lapidus A."/>
            <person name="Barry K."/>
            <person name="Detter J.C."/>
            <person name="Glavina del Rio T."/>
            <person name="Hammon N."/>
            <person name="Israni S."/>
            <person name="Pitluck S."/>
            <person name="Chain P."/>
            <person name="Malfatti S."/>
            <person name="Shin M."/>
            <person name="Vergez L."/>
            <person name="Schmutz J."/>
            <person name="Larimer F."/>
            <person name="Land M."/>
            <person name="Hauser L."/>
            <person name="Kyrpides N."/>
            <person name="Kim E."/>
            <person name="Smith K.S."/>
            <person name="Ingram-Smith C."/>
            <person name="Richardson P."/>
        </authorList>
    </citation>
    <scope>NUCLEOTIDE SEQUENCE [LARGE SCALE GENOMIC DNA]</scope>
    <source>
        <strain evidence="15">DSM 6194 / JCM 14653 / NBRC 101360 / PT</strain>
    </source>
</reference>
<evidence type="ECO:0000256" key="4">
    <source>
        <dbReference type="ARBA" id="ARBA00022793"/>
    </source>
</evidence>
<sequence>MSWSNMREIESINRELGEQYFQEKNILVTGGAGFLGSWICDALIAQGANVVCVDNLSSGLISNISHLLDADRFEFIQHDVSDLSRPLKIDQKLDLVIHMASRASPFEFEHYPIEILKANTIGLMASLDIARNHDARLLYTSTSEVYGNPTVVPTPESYNGNVNPIGPRGCYDEAKRCGEAYVMAYRNQYGLDVRIARIFNTYGPRIRWDCIYARAVPRFIAQAIRGEPITIFGDGTQTRSFTYVTDQIEGLLRLASIDEVKGAVVNIGNDRETMIIELAKIVLKITGSDSGIVYQPLPEDDPLRRCPDITKARELLGWAPKVALEDGLRRTVEWFRSCSGESV</sequence>
<organism evidence="14 15">
    <name type="scientific">Methanothrix thermoacetophila (strain DSM 6194 / JCM 14653 / NBRC 101360 / PT)</name>
    <name type="common">Methanosaeta thermophila</name>
    <dbReference type="NCBI Taxonomy" id="349307"/>
    <lineage>
        <taxon>Archaea</taxon>
        <taxon>Methanobacteriati</taxon>
        <taxon>Methanobacteriota</taxon>
        <taxon>Stenosarchaea group</taxon>
        <taxon>Methanomicrobia</taxon>
        <taxon>Methanotrichales</taxon>
        <taxon>Methanotrichaceae</taxon>
        <taxon>Methanothrix</taxon>
    </lineage>
</organism>
<keyword evidence="11" id="KW-0456">Lyase</keyword>
<dbReference type="AlphaFoldDB" id="A0B838"/>
<evidence type="ECO:0000313" key="14">
    <source>
        <dbReference type="EMBL" id="ABK14862.1"/>
    </source>
</evidence>
<evidence type="ECO:0000256" key="3">
    <source>
        <dbReference type="ARBA" id="ARBA00022692"/>
    </source>
</evidence>
<evidence type="ECO:0000256" key="1">
    <source>
        <dbReference type="ARBA" id="ARBA00001911"/>
    </source>
</evidence>
<evidence type="ECO:0000256" key="12">
    <source>
        <dbReference type="ARBA" id="ARBA00037859"/>
    </source>
</evidence>
<dbReference type="FunFam" id="3.40.50.720:FF:000065">
    <property type="entry name" value="UDP-glucuronic acid decarboxylase 1"/>
    <property type="match status" value="1"/>
</dbReference>
<evidence type="ECO:0000256" key="9">
    <source>
        <dbReference type="ARBA" id="ARBA00023136"/>
    </source>
</evidence>
<protein>
    <submittedName>
        <fullName evidence="14">NAD-dependent epimerase/dehydratase</fullName>
    </submittedName>
</protein>
<keyword evidence="15" id="KW-1185">Reference proteome</keyword>
<dbReference type="GO" id="GO:0042732">
    <property type="term" value="P:D-xylose metabolic process"/>
    <property type="evidence" value="ECO:0007669"/>
    <property type="project" value="InterPro"/>
</dbReference>
<dbReference type="STRING" id="349307.Mthe_1079"/>
<evidence type="ECO:0000256" key="2">
    <source>
        <dbReference type="ARBA" id="ARBA00004323"/>
    </source>
</evidence>
<keyword evidence="7" id="KW-0520">NAD</keyword>
<keyword evidence="9" id="KW-0472">Membrane</keyword>
<keyword evidence="8" id="KW-0333">Golgi apparatus</keyword>
<proteinExistence type="predicted"/>
<dbReference type="InterPro" id="IPR036291">
    <property type="entry name" value="NAD(P)-bd_dom_sf"/>
</dbReference>
<gene>
    <name evidence="14" type="ordered locus">Mthe_1079</name>
</gene>
<evidence type="ECO:0000313" key="15">
    <source>
        <dbReference type="Proteomes" id="UP000000674"/>
    </source>
</evidence>
<evidence type="ECO:0000256" key="8">
    <source>
        <dbReference type="ARBA" id="ARBA00023034"/>
    </source>
</evidence>
<dbReference type="PANTHER" id="PTHR43078">
    <property type="entry name" value="UDP-GLUCURONIC ACID DECARBOXYLASE-RELATED"/>
    <property type="match status" value="1"/>
</dbReference>
<dbReference type="GO" id="GO:0005737">
    <property type="term" value="C:cytoplasm"/>
    <property type="evidence" value="ECO:0007669"/>
    <property type="project" value="TreeGrafter"/>
</dbReference>
<keyword evidence="5" id="KW-0735">Signal-anchor</keyword>
<comment type="subcellular location">
    <subcellularLocation>
        <location evidence="2">Golgi apparatus membrane</location>
        <topology evidence="2">Single-pass type II membrane protein</topology>
    </subcellularLocation>
    <subcellularLocation>
        <location evidence="12">Golgi apparatus</location>
        <location evidence="12">Golgi stack membrane</location>
    </subcellularLocation>
</comment>
<name>A0B838_METTP</name>
<comment type="cofactor">
    <cofactor evidence="1">
        <name>NAD(+)</name>
        <dbReference type="ChEBI" id="CHEBI:57540"/>
    </cofactor>
</comment>
<dbReference type="Proteomes" id="UP000000674">
    <property type="component" value="Chromosome"/>
</dbReference>
<dbReference type="UniPathway" id="UPA00796">
    <property type="reaction ID" value="UER00771"/>
</dbReference>
<evidence type="ECO:0000256" key="6">
    <source>
        <dbReference type="ARBA" id="ARBA00022989"/>
    </source>
</evidence>
<dbReference type="GO" id="GO:0070403">
    <property type="term" value="F:NAD+ binding"/>
    <property type="evidence" value="ECO:0007669"/>
    <property type="project" value="InterPro"/>
</dbReference>
<keyword evidence="3" id="KW-0812">Transmembrane</keyword>
<dbReference type="Pfam" id="PF01370">
    <property type="entry name" value="Epimerase"/>
    <property type="match status" value="1"/>
</dbReference>
<dbReference type="InterPro" id="IPR044516">
    <property type="entry name" value="UXS-like"/>
</dbReference>
<evidence type="ECO:0000256" key="5">
    <source>
        <dbReference type="ARBA" id="ARBA00022968"/>
    </source>
</evidence>
<dbReference type="Gene3D" id="3.40.50.720">
    <property type="entry name" value="NAD(P)-binding Rossmann-like Domain"/>
    <property type="match status" value="1"/>
</dbReference>
<dbReference type="HOGENOM" id="CLU_007383_4_0_2"/>
<evidence type="ECO:0000259" key="13">
    <source>
        <dbReference type="Pfam" id="PF01370"/>
    </source>
</evidence>
<accession>A0B838</accession>
<dbReference type="PANTHER" id="PTHR43078:SF6">
    <property type="entry name" value="UDP-GLUCURONIC ACID DECARBOXYLASE 1"/>
    <property type="match status" value="1"/>
</dbReference>
<dbReference type="GO" id="GO:0033320">
    <property type="term" value="P:UDP-D-xylose biosynthetic process"/>
    <property type="evidence" value="ECO:0007669"/>
    <property type="project" value="UniProtKB-UniPathway"/>
</dbReference>
<feature type="domain" description="NAD-dependent epimerase/dehydratase" evidence="13">
    <location>
        <begin position="26"/>
        <end position="268"/>
    </location>
</feature>
<keyword evidence="10" id="KW-0325">Glycoprotein</keyword>
<evidence type="ECO:0000256" key="7">
    <source>
        <dbReference type="ARBA" id="ARBA00023027"/>
    </source>
</evidence>
<keyword evidence="6" id="KW-1133">Transmembrane helix</keyword>
<dbReference type="PRINTS" id="PR01713">
    <property type="entry name" value="NUCEPIMERASE"/>
</dbReference>
<dbReference type="InterPro" id="IPR001509">
    <property type="entry name" value="Epimerase_deHydtase"/>
</dbReference>
<dbReference type="EMBL" id="CP000477">
    <property type="protein sequence ID" value="ABK14862.1"/>
    <property type="molecule type" value="Genomic_DNA"/>
</dbReference>
<dbReference type="CDD" id="cd05230">
    <property type="entry name" value="UGD_SDR_e"/>
    <property type="match status" value="1"/>
</dbReference>
<keyword evidence="4" id="KW-0210">Decarboxylase</keyword>
<dbReference type="GO" id="GO:0048040">
    <property type="term" value="F:UDP-glucuronate decarboxylase activity"/>
    <property type="evidence" value="ECO:0007669"/>
    <property type="project" value="TreeGrafter"/>
</dbReference>
<evidence type="ECO:0000256" key="10">
    <source>
        <dbReference type="ARBA" id="ARBA00023180"/>
    </source>
</evidence>